<keyword evidence="1" id="KW-0472">Membrane</keyword>
<keyword evidence="1" id="KW-1133">Transmembrane helix</keyword>
<proteinExistence type="predicted"/>
<name>A0A2J6WRJ5_9BACT</name>
<sequence length="162" mass="18301">MKKYAIFILIVAIGLIIGYIFYPKTVKRSVIDNKTLNNVDESVKIIAPVITKESSALNALNKLHDSSEKGFSEIPIELKFTKVEYDKKDSIATVYARFDGSKESLSSFQESKMLLQIFNTVKLNIPEAKRFRIIFSGDSPFTEIRTDLLFTVEGENLIVLGE</sequence>
<evidence type="ECO:0000256" key="1">
    <source>
        <dbReference type="SAM" id="Phobius"/>
    </source>
</evidence>
<evidence type="ECO:0000313" key="3">
    <source>
        <dbReference type="Proteomes" id="UP000242881"/>
    </source>
</evidence>
<dbReference type="AlphaFoldDB" id="A0A2J6WRJ5"/>
<keyword evidence="1" id="KW-0812">Transmembrane</keyword>
<dbReference type="Proteomes" id="UP000242881">
    <property type="component" value="Unassembled WGS sequence"/>
</dbReference>
<dbReference type="EMBL" id="PNIN01000006">
    <property type="protein sequence ID" value="PMP72980.1"/>
    <property type="molecule type" value="Genomic_DNA"/>
</dbReference>
<evidence type="ECO:0008006" key="4">
    <source>
        <dbReference type="Google" id="ProtNLM"/>
    </source>
</evidence>
<organism evidence="2 3">
    <name type="scientific">Calditerrivibrio nitroreducens</name>
    <dbReference type="NCBI Taxonomy" id="477976"/>
    <lineage>
        <taxon>Bacteria</taxon>
        <taxon>Pseudomonadati</taxon>
        <taxon>Deferribacterota</taxon>
        <taxon>Deferribacteres</taxon>
        <taxon>Deferribacterales</taxon>
        <taxon>Calditerrivibrionaceae</taxon>
    </lineage>
</organism>
<protein>
    <recommendedName>
        <fullName evidence="4">GerMN domain-containing protein</fullName>
    </recommendedName>
</protein>
<gene>
    <name evidence="2" type="ORF">C0187_00380</name>
</gene>
<evidence type="ECO:0000313" key="2">
    <source>
        <dbReference type="EMBL" id="PMP72980.1"/>
    </source>
</evidence>
<dbReference type="RefSeq" id="WP_424606048.1">
    <property type="nucleotide sequence ID" value="NZ_JBNAVA010000010.1"/>
</dbReference>
<accession>A0A2J6WRJ5</accession>
<feature type="transmembrane region" description="Helical" evidence="1">
    <location>
        <begin position="6"/>
        <end position="22"/>
    </location>
</feature>
<comment type="caution">
    <text evidence="2">The sequence shown here is derived from an EMBL/GenBank/DDBJ whole genome shotgun (WGS) entry which is preliminary data.</text>
</comment>
<reference evidence="2 3" key="1">
    <citation type="submission" date="2018-01" db="EMBL/GenBank/DDBJ databases">
        <title>Metagenomic assembled genomes from two thermal pools in the Uzon Caldera, Kamchatka, Russia.</title>
        <authorList>
            <person name="Wilkins L."/>
            <person name="Ettinger C."/>
        </authorList>
    </citation>
    <scope>NUCLEOTIDE SEQUENCE [LARGE SCALE GENOMIC DNA]</scope>
    <source>
        <strain evidence="2">ZAV-05</strain>
    </source>
</reference>